<dbReference type="AlphaFoldDB" id="A0ABD5V237"/>
<proteinExistence type="predicted"/>
<dbReference type="RefSeq" id="WP_340603401.1">
    <property type="nucleotide sequence ID" value="NZ_JBBMXV010000002.1"/>
</dbReference>
<comment type="caution">
    <text evidence="1">The sequence shown here is derived from an EMBL/GenBank/DDBJ whole genome shotgun (WGS) entry which is preliminary data.</text>
</comment>
<sequence length="51" mass="6141">MWEHIRPLVLKHWYLKRHHNWQIPEHQFFDAHAALGADSDDVYPESALGNY</sequence>
<reference evidence="1 2" key="1">
    <citation type="journal article" date="2019" name="Int. J. Syst. Evol. Microbiol.">
        <title>The Global Catalogue of Microorganisms (GCM) 10K type strain sequencing project: providing services to taxonomists for standard genome sequencing and annotation.</title>
        <authorList>
            <consortium name="The Broad Institute Genomics Platform"/>
            <consortium name="The Broad Institute Genome Sequencing Center for Infectious Disease"/>
            <person name="Wu L."/>
            <person name="Ma J."/>
        </authorList>
    </citation>
    <scope>NUCLEOTIDE SEQUENCE [LARGE SCALE GENOMIC DNA]</scope>
    <source>
        <strain evidence="1 2">CGMCC 1.3240</strain>
    </source>
</reference>
<keyword evidence="2" id="KW-1185">Reference proteome</keyword>
<protein>
    <submittedName>
        <fullName evidence="1">Uncharacterized protein</fullName>
    </submittedName>
</protein>
<dbReference type="Proteomes" id="UP001596312">
    <property type="component" value="Unassembled WGS sequence"/>
</dbReference>
<accession>A0ABD5V237</accession>
<organism evidence="1 2">
    <name type="scientific">Halalkalicoccus tibetensis</name>
    <dbReference type="NCBI Taxonomy" id="175632"/>
    <lineage>
        <taxon>Archaea</taxon>
        <taxon>Methanobacteriati</taxon>
        <taxon>Methanobacteriota</taxon>
        <taxon>Stenosarchaea group</taxon>
        <taxon>Halobacteria</taxon>
        <taxon>Halobacteriales</taxon>
        <taxon>Halococcaceae</taxon>
        <taxon>Halalkalicoccus</taxon>
    </lineage>
</organism>
<name>A0ABD5V237_9EURY</name>
<evidence type="ECO:0000313" key="1">
    <source>
        <dbReference type="EMBL" id="MFC6904886.1"/>
    </source>
</evidence>
<dbReference type="EMBL" id="JBHSXQ010000002">
    <property type="protein sequence ID" value="MFC6904886.1"/>
    <property type="molecule type" value="Genomic_DNA"/>
</dbReference>
<gene>
    <name evidence="1" type="ORF">ACFQGH_06690</name>
</gene>
<evidence type="ECO:0000313" key="2">
    <source>
        <dbReference type="Proteomes" id="UP001596312"/>
    </source>
</evidence>